<keyword evidence="2" id="KW-1185">Reference proteome</keyword>
<dbReference type="AlphaFoldDB" id="A0A9N9SS92"/>
<name>A0A9N9SS92_DIABA</name>
<accession>A0A9N9SS92</accession>
<gene>
    <name evidence="1" type="ORF">DIABBA_LOCUS993</name>
</gene>
<organism evidence="1 2">
    <name type="scientific">Diabrotica balteata</name>
    <name type="common">Banded cucumber beetle</name>
    <dbReference type="NCBI Taxonomy" id="107213"/>
    <lineage>
        <taxon>Eukaryota</taxon>
        <taxon>Metazoa</taxon>
        <taxon>Ecdysozoa</taxon>
        <taxon>Arthropoda</taxon>
        <taxon>Hexapoda</taxon>
        <taxon>Insecta</taxon>
        <taxon>Pterygota</taxon>
        <taxon>Neoptera</taxon>
        <taxon>Endopterygota</taxon>
        <taxon>Coleoptera</taxon>
        <taxon>Polyphaga</taxon>
        <taxon>Cucujiformia</taxon>
        <taxon>Chrysomeloidea</taxon>
        <taxon>Chrysomelidae</taxon>
        <taxon>Galerucinae</taxon>
        <taxon>Diabroticina</taxon>
        <taxon>Diabroticites</taxon>
        <taxon>Diabrotica</taxon>
    </lineage>
</organism>
<dbReference type="EMBL" id="OU898276">
    <property type="protein sequence ID" value="CAG9826920.1"/>
    <property type="molecule type" value="Genomic_DNA"/>
</dbReference>
<proteinExistence type="predicted"/>
<sequence>MEVNENTCKAEIENNDMGDVFLDIVKTEFEPKGERKDNKYDSHHPMGDVFLDIVKTEFEPKGESKDNKYDCLEFLDYPVKTEIRQDEDTVISSEAIQVDNKSE</sequence>
<reference evidence="1" key="1">
    <citation type="submission" date="2022-01" db="EMBL/GenBank/DDBJ databases">
        <authorList>
            <person name="King R."/>
        </authorList>
    </citation>
    <scope>NUCLEOTIDE SEQUENCE</scope>
</reference>
<evidence type="ECO:0000313" key="1">
    <source>
        <dbReference type="EMBL" id="CAG9826920.1"/>
    </source>
</evidence>
<protein>
    <submittedName>
        <fullName evidence="1">Uncharacterized protein</fullName>
    </submittedName>
</protein>
<evidence type="ECO:0000313" key="2">
    <source>
        <dbReference type="Proteomes" id="UP001153709"/>
    </source>
</evidence>
<dbReference type="Proteomes" id="UP001153709">
    <property type="component" value="Chromosome 1"/>
</dbReference>